<dbReference type="RefSeq" id="WP_338028743.1">
    <property type="nucleotide sequence ID" value="NZ_JAFBEC010000001.1"/>
</dbReference>
<evidence type="ECO:0000256" key="3">
    <source>
        <dbReference type="ARBA" id="ARBA00012584"/>
    </source>
</evidence>
<comment type="function">
    <text evidence="13">Required for the formation of a threonylcarbamoyl group on adenosine at position 37 (t(6)A37) in tRNAs that read codons beginning with adenine.</text>
</comment>
<dbReference type="PANTHER" id="PTHR17490:SF16">
    <property type="entry name" value="THREONYLCARBAMOYL-AMP SYNTHASE"/>
    <property type="match status" value="1"/>
</dbReference>
<keyword evidence="5 13" id="KW-0963">Cytoplasm</keyword>
<evidence type="ECO:0000256" key="4">
    <source>
        <dbReference type="ARBA" id="ARBA00015492"/>
    </source>
</evidence>
<evidence type="ECO:0000256" key="7">
    <source>
        <dbReference type="ARBA" id="ARBA00022694"/>
    </source>
</evidence>
<dbReference type="PROSITE" id="PS51163">
    <property type="entry name" value="YRDC"/>
    <property type="match status" value="1"/>
</dbReference>
<comment type="subcellular location">
    <subcellularLocation>
        <location evidence="1 13">Cytoplasm</location>
    </subcellularLocation>
</comment>
<comment type="similarity">
    <text evidence="2 13">Belongs to the SUA5 family.</text>
</comment>
<evidence type="ECO:0000313" key="16">
    <source>
        <dbReference type="Proteomes" id="UP000741863"/>
    </source>
</evidence>
<dbReference type="NCBIfam" id="TIGR00057">
    <property type="entry name" value="L-threonylcarbamoyladenylate synthase"/>
    <property type="match status" value="1"/>
</dbReference>
<dbReference type="Proteomes" id="UP000741863">
    <property type="component" value="Unassembled WGS sequence"/>
</dbReference>
<evidence type="ECO:0000256" key="11">
    <source>
        <dbReference type="ARBA" id="ARBA00029774"/>
    </source>
</evidence>
<gene>
    <name evidence="15" type="ORF">JOD17_000536</name>
</gene>
<keyword evidence="8 13" id="KW-0548">Nucleotidyltransferase</keyword>
<dbReference type="EC" id="2.7.7.87" evidence="3 13"/>
<evidence type="ECO:0000256" key="6">
    <source>
        <dbReference type="ARBA" id="ARBA00022679"/>
    </source>
</evidence>
<dbReference type="PANTHER" id="PTHR17490">
    <property type="entry name" value="SUA5"/>
    <property type="match status" value="1"/>
</dbReference>
<evidence type="ECO:0000256" key="10">
    <source>
        <dbReference type="ARBA" id="ARBA00022840"/>
    </source>
</evidence>
<dbReference type="Pfam" id="PF03481">
    <property type="entry name" value="Sua5_C"/>
    <property type="match status" value="1"/>
</dbReference>
<protein>
    <recommendedName>
        <fullName evidence="4 13">Threonylcarbamoyl-AMP synthase</fullName>
        <shortName evidence="13">TC-AMP synthase</shortName>
        <ecNumber evidence="3 13">2.7.7.87</ecNumber>
    </recommendedName>
    <alternativeName>
        <fullName evidence="11 13">L-threonylcarbamoyladenylate synthase</fullName>
    </alternativeName>
</protein>
<keyword evidence="6 13" id="KW-0808">Transferase</keyword>
<name>A0ABS2P7P7_9BACL</name>
<dbReference type="Pfam" id="PF01300">
    <property type="entry name" value="Sua5_yciO_yrdC"/>
    <property type="match status" value="1"/>
</dbReference>
<dbReference type="SUPFAM" id="SSF55821">
    <property type="entry name" value="YrdC/RibB"/>
    <property type="match status" value="1"/>
</dbReference>
<accession>A0ABS2P7P7</accession>
<dbReference type="PIRSF" id="PIRSF004930">
    <property type="entry name" value="Tln_factor_SUA5"/>
    <property type="match status" value="1"/>
</dbReference>
<dbReference type="InterPro" id="IPR017945">
    <property type="entry name" value="DHBP_synth_RibB-like_a/b_dom"/>
</dbReference>
<dbReference type="InterPro" id="IPR050156">
    <property type="entry name" value="TC-AMP_synthase_SUA5"/>
</dbReference>
<keyword evidence="7 13" id="KW-0819">tRNA processing</keyword>
<dbReference type="Gene3D" id="3.40.50.11030">
    <property type="entry name" value="Threonylcarbamoyl-AMP synthase, C-terminal domain"/>
    <property type="match status" value="1"/>
</dbReference>
<dbReference type="Gene3D" id="3.90.870.10">
    <property type="entry name" value="DHBP synthase"/>
    <property type="match status" value="1"/>
</dbReference>
<dbReference type="GO" id="GO:0061710">
    <property type="term" value="F:L-threonylcarbamoyladenylate synthase"/>
    <property type="evidence" value="ECO:0007669"/>
    <property type="project" value="UniProtKB-EC"/>
</dbReference>
<keyword evidence="9 13" id="KW-0547">Nucleotide-binding</keyword>
<dbReference type="InterPro" id="IPR005145">
    <property type="entry name" value="Sua5_C"/>
</dbReference>
<evidence type="ECO:0000256" key="2">
    <source>
        <dbReference type="ARBA" id="ARBA00007663"/>
    </source>
</evidence>
<feature type="domain" description="YrdC-like" evidence="14">
    <location>
        <begin position="17"/>
        <end position="203"/>
    </location>
</feature>
<dbReference type="EMBL" id="JAFBEC010000001">
    <property type="protein sequence ID" value="MBM7631445.1"/>
    <property type="molecule type" value="Genomic_DNA"/>
</dbReference>
<evidence type="ECO:0000256" key="8">
    <source>
        <dbReference type="ARBA" id="ARBA00022695"/>
    </source>
</evidence>
<comment type="catalytic activity">
    <reaction evidence="12 13">
        <text>L-threonine + hydrogencarbonate + ATP = L-threonylcarbamoyladenylate + diphosphate + H2O</text>
        <dbReference type="Rhea" id="RHEA:36407"/>
        <dbReference type="ChEBI" id="CHEBI:15377"/>
        <dbReference type="ChEBI" id="CHEBI:17544"/>
        <dbReference type="ChEBI" id="CHEBI:30616"/>
        <dbReference type="ChEBI" id="CHEBI:33019"/>
        <dbReference type="ChEBI" id="CHEBI:57926"/>
        <dbReference type="ChEBI" id="CHEBI:73682"/>
        <dbReference type="EC" id="2.7.7.87"/>
    </reaction>
</comment>
<evidence type="ECO:0000313" key="15">
    <source>
        <dbReference type="EMBL" id="MBM7631445.1"/>
    </source>
</evidence>
<organism evidence="15 16">
    <name type="scientific">Geomicrobium sediminis</name>
    <dbReference type="NCBI Taxonomy" id="1347788"/>
    <lineage>
        <taxon>Bacteria</taxon>
        <taxon>Bacillati</taxon>
        <taxon>Bacillota</taxon>
        <taxon>Bacilli</taxon>
        <taxon>Bacillales</taxon>
        <taxon>Geomicrobium</taxon>
    </lineage>
</organism>
<evidence type="ECO:0000256" key="9">
    <source>
        <dbReference type="ARBA" id="ARBA00022741"/>
    </source>
</evidence>
<sequence length="343" mass="37339">MSYQHTNWLPVNNFQDTESVSKAVDIWKKGGLVAFPTETVYGLGANGLSTEAVAKIFEAKGRPSDNPLILHIGHIEQLDTLVLEVNEMATILVETFWPGPLTLVMKRKSGVPDIVTAGLDTVAVRMPDHPLALTLLQSVKLPIAAPSANRSGRPSPTRASHVKADLDGRIDAIIDGGATGYGLESTVVDVSGEEPVILRPGGVTQEMMEDALGFQFEQNRSINLTEEAPRSPGMKYRHYAPNTELVLTTGLEHTNDVLRELKRSGKRTAVAVIDEWRERVTADVVFTLGAGSDLHAISSNVYRVLREVDDVVPNVDVLVFQTFEDKGLGRAIMNRLNKAASNV</sequence>
<keyword evidence="16" id="KW-1185">Reference proteome</keyword>
<comment type="caution">
    <text evidence="15">The sequence shown here is derived from an EMBL/GenBank/DDBJ whole genome shotgun (WGS) entry which is preliminary data.</text>
</comment>
<evidence type="ECO:0000256" key="5">
    <source>
        <dbReference type="ARBA" id="ARBA00022490"/>
    </source>
</evidence>
<proteinExistence type="inferred from homology"/>
<evidence type="ECO:0000259" key="14">
    <source>
        <dbReference type="PROSITE" id="PS51163"/>
    </source>
</evidence>
<reference evidence="15 16" key="1">
    <citation type="submission" date="2021-01" db="EMBL/GenBank/DDBJ databases">
        <title>Genomic Encyclopedia of Type Strains, Phase IV (KMG-IV): sequencing the most valuable type-strain genomes for metagenomic binning, comparative biology and taxonomic classification.</title>
        <authorList>
            <person name="Goeker M."/>
        </authorList>
    </citation>
    <scope>NUCLEOTIDE SEQUENCE [LARGE SCALE GENOMIC DNA]</scope>
    <source>
        <strain evidence="15 16">DSM 25540</strain>
    </source>
</reference>
<evidence type="ECO:0000256" key="13">
    <source>
        <dbReference type="PIRNR" id="PIRNR004930"/>
    </source>
</evidence>
<dbReference type="InterPro" id="IPR010923">
    <property type="entry name" value="T(6)A37_SUA5"/>
</dbReference>
<dbReference type="InterPro" id="IPR006070">
    <property type="entry name" value="Sua5-like_dom"/>
</dbReference>
<keyword evidence="10 13" id="KW-0067">ATP-binding</keyword>
<dbReference type="InterPro" id="IPR038385">
    <property type="entry name" value="Sua5/YwlC_C"/>
</dbReference>
<evidence type="ECO:0000256" key="1">
    <source>
        <dbReference type="ARBA" id="ARBA00004496"/>
    </source>
</evidence>
<evidence type="ECO:0000256" key="12">
    <source>
        <dbReference type="ARBA" id="ARBA00048366"/>
    </source>
</evidence>